<name>A0A846TLD9_9BACI</name>
<proteinExistence type="predicted"/>
<comment type="caution">
    <text evidence="1">The sequence shown here is derived from an EMBL/GenBank/DDBJ whole genome shotgun (WGS) entry which is preliminary data.</text>
</comment>
<accession>A0A846TLD9</accession>
<gene>
    <name evidence="1" type="ORF">GWK17_20225</name>
</gene>
<reference evidence="1 2" key="1">
    <citation type="submission" date="2020-03" db="EMBL/GenBank/DDBJ databases">
        <authorList>
            <person name="Sun Q."/>
        </authorList>
    </citation>
    <scope>NUCLEOTIDE SEQUENCE [LARGE SCALE GENOMIC DNA]</scope>
    <source>
        <strain evidence="1 2">KACC 21451</strain>
    </source>
</reference>
<dbReference type="RefSeq" id="WP_167834148.1">
    <property type="nucleotide sequence ID" value="NZ_JAAVUM010000020.1"/>
</dbReference>
<evidence type="ECO:0000313" key="2">
    <source>
        <dbReference type="Proteomes" id="UP000587942"/>
    </source>
</evidence>
<dbReference type="AlphaFoldDB" id="A0A846TLD9"/>
<dbReference type="Gene3D" id="3.90.20.10">
    <property type="match status" value="1"/>
</dbReference>
<dbReference type="EMBL" id="JAAVUM010000020">
    <property type="protein sequence ID" value="NKE07780.1"/>
    <property type="molecule type" value="Genomic_DNA"/>
</dbReference>
<evidence type="ECO:0000313" key="1">
    <source>
        <dbReference type="EMBL" id="NKE07780.1"/>
    </source>
</evidence>
<protein>
    <submittedName>
        <fullName evidence="1">Uncharacterized protein</fullName>
    </submittedName>
</protein>
<organism evidence="1 2">
    <name type="scientific">Mesobacillus selenatarsenatis</name>
    <dbReference type="NCBI Taxonomy" id="388741"/>
    <lineage>
        <taxon>Bacteria</taxon>
        <taxon>Bacillati</taxon>
        <taxon>Bacillota</taxon>
        <taxon>Bacilli</taxon>
        <taxon>Bacillales</taxon>
        <taxon>Bacillaceae</taxon>
        <taxon>Mesobacillus</taxon>
    </lineage>
</organism>
<dbReference type="Proteomes" id="UP000587942">
    <property type="component" value="Unassembled WGS sequence"/>
</dbReference>
<sequence length="119" mass="13931">MEEILNKILDRLDSMDKRFDSVDARFDSVDARFDAVDENFVAVDEQFKSMATRLTNLENGQQPLQLEQSEMRKEVAFYYGSLMKKLDETKSELSSEIKHVSNIQKQHQDVLEILNEKQQ</sequence>